<evidence type="ECO:0000256" key="1">
    <source>
        <dbReference type="SAM" id="SignalP"/>
    </source>
</evidence>
<keyword evidence="3" id="KW-1185">Reference proteome</keyword>
<sequence>MKYAHIQKSLIRKFTLLASALLLIAASILTTGVEAAKQGVYANASVYFTLDNALLTAGTTTQTLSFTLNLINQSSAAVDLNQYGIRVMDKAGNKYSAQLIEKASARVLTKQTQGYKYTAQVPSNMTIGQFSINIFAWDDTSATYMRNLGSLDASEATTTKVASSTTKAIINLANVNAALPASSSASFELVRSYKVLKNNIWYLYSDFLIENLSAKAIQLPANLLFNLRDAAAQTTPISILSGANQTIQSKQLGVLTTQVSLAAVDTTGKLSLELTKKSVSSTTITTSLLASLSVDDSYINSQVGSSLLYITKTTTQASSMVANRTEYTYLPYSNEIAVDYTLKNEGLTSLTLPKLSAKYQVGDATIDTPAVDAEVHPLTLAAGESETYHFTANFPKATDTSTIELVVMEKAQSGTIKPINLVHLPASYSLLADSGFSETTGLDMKDFDASLSKYSMFSFQVIRSYNTTVDGKALINIDVIAKNQNASTLKLPTALAFTLLDSANLTYPTTVLRGGGQLILPHQSSEFTLQAAIGVEDKSKLYSLQLVKKAAASNSNPAAAVDTTSTSTTAADKVLDTLDLTSSFANTKSNSSVATTIGKLAVSLKSAYRLASNGSNDVLVSELEIQNVDTKTITLPSPMDTSLYGGYMLGDLDAQGKVIQIQSSPYLYPNQKTTIYIYAKIPYTSAIVDGYIYLGDGTWNSQAQTWSATHEWTEIPYTASTSVISSANLNIPWTLDTPGRASIAEVVDSQIYDINNQKMLAVRILQTNKEARNGSIVPYTGYLSGVDGSVLPLKTTDDSANTTALSKEGLALTTLWTLLPTGLAADNQQFIFGQKINADAFASPQQYAFTPSTLVSGGALNSVAVYPYTISAQNPELTLVSNSGVAGYEFSFDYTIAKALSAAGTATNRSLVYKLTDDNGVEVKSWEEALEGTAAWVTGKQTLTFTYSDVTDPLTFAQSPKHLKVYEKFEGGTRLLGSISTDF</sequence>
<dbReference type="AlphaFoldDB" id="A0A6B8RNQ9"/>
<evidence type="ECO:0000313" key="3">
    <source>
        <dbReference type="Proteomes" id="UP000426246"/>
    </source>
</evidence>
<organism evidence="2 3">
    <name type="scientific">Paenibacillus psychroresistens</name>
    <dbReference type="NCBI Taxonomy" id="1778678"/>
    <lineage>
        <taxon>Bacteria</taxon>
        <taxon>Bacillati</taxon>
        <taxon>Bacillota</taxon>
        <taxon>Bacilli</taxon>
        <taxon>Bacillales</taxon>
        <taxon>Paenibacillaceae</taxon>
        <taxon>Paenibacillus</taxon>
    </lineage>
</organism>
<gene>
    <name evidence="2" type="ORF">EHS13_21005</name>
</gene>
<reference evidence="3" key="1">
    <citation type="submission" date="2018-11" db="EMBL/GenBank/DDBJ databases">
        <title>Complete genome sequence of Paenibacillus sp. ML311-T8.</title>
        <authorList>
            <person name="Nam Y.-D."/>
            <person name="Kang J."/>
            <person name="Chung W.-H."/>
            <person name="Park Y.S."/>
        </authorList>
    </citation>
    <scope>NUCLEOTIDE SEQUENCE [LARGE SCALE GENOMIC DNA]</scope>
    <source>
        <strain evidence="3">ML311-T8</strain>
    </source>
</reference>
<protein>
    <submittedName>
        <fullName evidence="2">Uncharacterized protein</fullName>
    </submittedName>
</protein>
<dbReference type="EMBL" id="CP034235">
    <property type="protein sequence ID" value="QGQ97185.1"/>
    <property type="molecule type" value="Genomic_DNA"/>
</dbReference>
<dbReference type="OrthoDB" id="2545931at2"/>
<feature type="signal peptide" evidence="1">
    <location>
        <begin position="1"/>
        <end position="35"/>
    </location>
</feature>
<dbReference type="Proteomes" id="UP000426246">
    <property type="component" value="Chromosome"/>
</dbReference>
<name>A0A6B8RNQ9_9BACL</name>
<dbReference type="RefSeq" id="WP_155702287.1">
    <property type="nucleotide sequence ID" value="NZ_CP034235.1"/>
</dbReference>
<proteinExistence type="predicted"/>
<evidence type="ECO:0000313" key="2">
    <source>
        <dbReference type="EMBL" id="QGQ97185.1"/>
    </source>
</evidence>
<dbReference type="KEGG" id="ppsc:EHS13_21005"/>
<keyword evidence="1" id="KW-0732">Signal</keyword>
<feature type="chain" id="PRO_5025518660" evidence="1">
    <location>
        <begin position="36"/>
        <end position="983"/>
    </location>
</feature>
<accession>A0A6B8RNQ9</accession>